<keyword evidence="2" id="KW-1185">Reference proteome</keyword>
<dbReference type="AlphaFoldDB" id="A0A2P7AMZ1"/>
<name>A0A2P7AMZ1_9HYPH</name>
<feature type="non-terminal residue" evidence="1">
    <location>
        <position position="138"/>
    </location>
</feature>
<dbReference type="EMBL" id="PGGO01000071">
    <property type="protein sequence ID" value="PSH55587.1"/>
    <property type="molecule type" value="Genomic_DNA"/>
</dbReference>
<organism evidence="1 2">
    <name type="scientific">Phyllobacterium brassicacearum</name>
    <dbReference type="NCBI Taxonomy" id="314235"/>
    <lineage>
        <taxon>Bacteria</taxon>
        <taxon>Pseudomonadati</taxon>
        <taxon>Pseudomonadota</taxon>
        <taxon>Alphaproteobacteria</taxon>
        <taxon>Hyphomicrobiales</taxon>
        <taxon>Phyllobacteriaceae</taxon>
        <taxon>Phyllobacterium</taxon>
    </lineage>
</organism>
<proteinExistence type="predicted"/>
<gene>
    <name evidence="1" type="ORF">CU102_28245</name>
</gene>
<evidence type="ECO:0000313" key="2">
    <source>
        <dbReference type="Proteomes" id="UP000241444"/>
    </source>
</evidence>
<sequence length="138" mass="15491">MANDPKVRLLYDDFYRQVGVAAAWTPPAHIRVYRDALLKGRAKPRPRNTTADKARLARIANKAPEVMIKISGRTRDGAHLKAHMDYITRNGKVAVETDYGAMQGKDAVRDIHADWSDDEIIYAGQHQVRKAPPSVNMV</sequence>
<comment type="caution">
    <text evidence="1">The sequence shown here is derived from an EMBL/GenBank/DDBJ whole genome shotgun (WGS) entry which is preliminary data.</text>
</comment>
<accession>A0A2P7AMZ1</accession>
<reference evidence="2" key="1">
    <citation type="submission" date="2017-11" db="EMBL/GenBank/DDBJ databases">
        <authorList>
            <person name="Kuznetsova I."/>
            <person name="Sazanova A."/>
            <person name="Chirak E."/>
            <person name="Safronova V."/>
            <person name="Willems A."/>
        </authorList>
    </citation>
    <scope>NUCLEOTIDE SEQUENCE [LARGE SCALE GENOMIC DNA]</scope>
    <source>
        <strain evidence="2">STM 196</strain>
    </source>
</reference>
<protein>
    <submittedName>
        <fullName evidence="1">Uncharacterized protein</fullName>
    </submittedName>
</protein>
<evidence type="ECO:0000313" key="1">
    <source>
        <dbReference type="EMBL" id="PSH55587.1"/>
    </source>
</evidence>
<dbReference type="Proteomes" id="UP000241444">
    <property type="component" value="Unassembled WGS sequence"/>
</dbReference>